<organism evidence="1">
    <name type="scientific">marine sediment metagenome</name>
    <dbReference type="NCBI Taxonomy" id="412755"/>
    <lineage>
        <taxon>unclassified sequences</taxon>
        <taxon>metagenomes</taxon>
        <taxon>ecological metagenomes</taxon>
    </lineage>
</organism>
<accession>A0A0F9IJE1</accession>
<dbReference type="EMBL" id="LAZR01020856">
    <property type="protein sequence ID" value="KKL87352.1"/>
    <property type="molecule type" value="Genomic_DNA"/>
</dbReference>
<proteinExistence type="predicted"/>
<protein>
    <submittedName>
        <fullName evidence="1">Uncharacterized protein</fullName>
    </submittedName>
</protein>
<name>A0A0F9IJE1_9ZZZZ</name>
<gene>
    <name evidence="1" type="ORF">LCGC14_1935550</name>
</gene>
<sequence length="113" mass="12872">MFIGPEILDVGEGEYVSDEITTRGPFTRDLGEGKTERYYVSNDYADVEFPLAAAKPRLMEPTAQAMGRLIFDEIGIVGGARKDPWIVGRIMDPRNKEYHSFMVAWYVDMSVFR</sequence>
<dbReference type="AlphaFoldDB" id="A0A0F9IJE1"/>
<reference evidence="1" key="1">
    <citation type="journal article" date="2015" name="Nature">
        <title>Complex archaea that bridge the gap between prokaryotes and eukaryotes.</title>
        <authorList>
            <person name="Spang A."/>
            <person name="Saw J.H."/>
            <person name="Jorgensen S.L."/>
            <person name="Zaremba-Niedzwiedzka K."/>
            <person name="Martijn J."/>
            <person name="Lind A.E."/>
            <person name="van Eijk R."/>
            <person name="Schleper C."/>
            <person name="Guy L."/>
            <person name="Ettema T.J."/>
        </authorList>
    </citation>
    <scope>NUCLEOTIDE SEQUENCE</scope>
</reference>
<evidence type="ECO:0000313" key="1">
    <source>
        <dbReference type="EMBL" id="KKL87352.1"/>
    </source>
</evidence>
<comment type="caution">
    <text evidence="1">The sequence shown here is derived from an EMBL/GenBank/DDBJ whole genome shotgun (WGS) entry which is preliminary data.</text>
</comment>